<dbReference type="Proteomes" id="UP000321659">
    <property type="component" value="Unassembled WGS sequence"/>
</dbReference>
<accession>A0A5C6M8M4</accession>
<dbReference type="AlphaFoldDB" id="A0A5C6M8M4"/>
<evidence type="ECO:0000313" key="2">
    <source>
        <dbReference type="Proteomes" id="UP000321659"/>
    </source>
</evidence>
<protein>
    <submittedName>
        <fullName evidence="1">Uncharacterized protein</fullName>
    </submittedName>
</protein>
<evidence type="ECO:0000313" key="1">
    <source>
        <dbReference type="EMBL" id="TWW10302.1"/>
    </source>
</evidence>
<sequence length="867" mass="94773">MLKNNCTKLPIIHKSIIIFCFGLLFLLLPVYNTQAATAYAPPKGYPMGAATDTTGFAGGKITFNSNEVFSLQGQFFAKTFTSSGVSGGAPTLFLQNYVHDPSAGLSDTDFDKVSPPMLSKNITGKDMIEWYINKNSFIFSKNAGKTKYLTYYLQNSPSAADINAAGSHSGLSADDITKQLNEKRNTASSLSDFPNMKKNGITSFDDAAQNVIDISDYYANFTSTNYSNSKAKGDTTKYNDAIKNVDLNTNKLIKDGDTINSAHVIQLTIDMNTQSKDQGVVFADIDGNVPHFEDATAISINLVNFNVKTMKMPFLILNYKHFSNDSSGISFNFDKEAWMTFNAYPPASDGTSINYKLDGNNKGTLFTGQNSNGADKPAADLLTQNLTSIDPTGKKPGKVKSVFNTSSHIVNNFNTENGKIFIGSHKSSLYGSVLAPSADVDIAADQGIMFGSITTGQNIIGNLNVPSDMAYQSIFNASDDFGDDSIQDFLKNPDSVNSTHPTIKSISLPGYTSIDTSSGTTHYIPQVEPYDFHFSLNNITAELPEHTVQTSKKSFDTTINVDTKSTPAKTEKYYLWYSFNNGPWEKYLQDGTTELTSSKLGITGNVADKLAKTYSTKHSKYKYDEVAYTNSATYDKASDPNQVIGYHLFHKNRISYLVTSTTDTDTHSKYNDKTINELLGDTSGTTLSASDLAEINPDYTPISYNLHVIGDLLVSYPKIFNFGNFTAGTSVATPKLTATGLLTVDNPFGLKWDLAVGTKDTDNPKNPFFIPDQLGWFEKRQTSPLGNSTITYGNASNLTTIKSKDTIFDLNSSIFGSDTTSIINNNYYSAQIALNLQTNKITHPGNFKDNVTWSITSPKIPVDPSQE</sequence>
<proteinExistence type="predicted"/>
<organism evidence="1 2">
    <name type="scientific">Dellaglioa algida</name>
    <dbReference type="NCBI Taxonomy" id="105612"/>
    <lineage>
        <taxon>Bacteria</taxon>
        <taxon>Bacillati</taxon>
        <taxon>Bacillota</taxon>
        <taxon>Bacilli</taxon>
        <taxon>Lactobacillales</taxon>
        <taxon>Lactobacillaceae</taxon>
        <taxon>Dellaglioa</taxon>
    </lineage>
</organism>
<dbReference type="RefSeq" id="WP_146303267.1">
    <property type="nucleotide sequence ID" value="NZ_JANXKZ010000001.1"/>
</dbReference>
<name>A0A5C6M8M4_9LACO</name>
<comment type="caution">
    <text evidence="1">The sequence shown here is derived from an EMBL/GenBank/DDBJ whole genome shotgun (WGS) entry which is preliminary data.</text>
</comment>
<dbReference type="EMBL" id="SRRQ01000016">
    <property type="protein sequence ID" value="TWW10302.1"/>
    <property type="molecule type" value="Genomic_DNA"/>
</dbReference>
<gene>
    <name evidence="1" type="ORF">LABALGLTS371_14960</name>
</gene>
<reference evidence="1 2" key="1">
    <citation type="submission" date="2019-04" db="EMBL/GenBank/DDBJ databases">
        <title>In vitro growth and metabolic characteristics of meat-borne Lactobacillus algidus strains.</title>
        <authorList>
            <person name="Sade E."/>
            <person name="Per J."/>
            <person name="Tytti H."/>
            <person name="Johanna B.K."/>
        </authorList>
    </citation>
    <scope>NUCLEOTIDE SEQUENCE [LARGE SCALE GENOMIC DNA]</scope>
    <source>
        <strain evidence="1 2">LTS37-1</strain>
    </source>
</reference>